<sequence>MTAAPSTGTPVDVEAVRTAIERAQETLALPGRPDLAPLEAELRAHAEALLPAAEAAGAELWHDSLEWWQFQSRVSLLRGVLAKPRAVDPLTAHIQVSHLAADCTALLDHIGAKQ</sequence>
<accession>A0ABT2JTK3</accession>
<name>A0ABT2JTK3_9ACTN</name>
<dbReference type="EMBL" id="JAJAGO010000006">
    <property type="protein sequence ID" value="MCT2591166.1"/>
    <property type="molecule type" value="Genomic_DNA"/>
</dbReference>
<gene>
    <name evidence="1" type="ORF">LHJ74_14825</name>
</gene>
<dbReference type="Proteomes" id="UP001156389">
    <property type="component" value="Unassembled WGS sequence"/>
</dbReference>
<organism evidence="1 2">
    <name type="scientific">Streptomyces gossypii</name>
    <dbReference type="NCBI Taxonomy" id="2883101"/>
    <lineage>
        <taxon>Bacteria</taxon>
        <taxon>Bacillati</taxon>
        <taxon>Actinomycetota</taxon>
        <taxon>Actinomycetes</taxon>
        <taxon>Kitasatosporales</taxon>
        <taxon>Streptomycetaceae</taxon>
        <taxon>Streptomyces</taxon>
    </lineage>
</organism>
<dbReference type="InterPro" id="IPR046300">
    <property type="entry name" value="DUF6415"/>
</dbReference>
<reference evidence="1 2" key="1">
    <citation type="submission" date="2021-10" db="EMBL/GenBank/DDBJ databases">
        <title>Streptomyces gossypii sp. nov., isolated from soil collected from cotton field.</title>
        <authorList>
            <person name="Ge X."/>
            <person name="Chen X."/>
            <person name="Liu W."/>
        </authorList>
    </citation>
    <scope>NUCLEOTIDE SEQUENCE [LARGE SCALE GENOMIC DNA]</scope>
    <source>
        <strain evidence="1 2">N2-109</strain>
    </source>
</reference>
<evidence type="ECO:0000313" key="1">
    <source>
        <dbReference type="EMBL" id="MCT2591166.1"/>
    </source>
</evidence>
<dbReference type="RefSeq" id="WP_260218493.1">
    <property type="nucleotide sequence ID" value="NZ_JAJAGO010000006.1"/>
</dbReference>
<comment type="caution">
    <text evidence="1">The sequence shown here is derived from an EMBL/GenBank/DDBJ whole genome shotgun (WGS) entry which is preliminary data.</text>
</comment>
<evidence type="ECO:0000313" key="2">
    <source>
        <dbReference type="Proteomes" id="UP001156389"/>
    </source>
</evidence>
<proteinExistence type="predicted"/>
<protein>
    <submittedName>
        <fullName evidence="1">DUF6415 family natural product biosynthesis protein</fullName>
    </submittedName>
</protein>
<dbReference type="Pfam" id="PF19979">
    <property type="entry name" value="DUF6415"/>
    <property type="match status" value="1"/>
</dbReference>
<keyword evidence="2" id="KW-1185">Reference proteome</keyword>